<keyword evidence="2" id="KW-1185">Reference proteome</keyword>
<protein>
    <submittedName>
        <fullName evidence="1">AEC family transporter</fullName>
    </submittedName>
</protein>
<gene>
    <name evidence="1" type="ORF">JYE49_11205</name>
</gene>
<evidence type="ECO:0000313" key="2">
    <source>
        <dbReference type="Proteomes" id="UP000682782"/>
    </source>
</evidence>
<name>A0AC61N5X9_9FIRM</name>
<sequence>MFLILIRQILQMFLLAGIGFLLFRCGRITREGSRTIGNILIYVSLPAVIINGFLVERTAEHVYGLLWSAATSFVLLLVSVLVSHFVFRKDPVGAFASSFANPGFFGIPLVIAALGEGAVFYAAPFIALLNIGQWTYGVSRLNGQPVLQGLQPKKLIRAPFVIALLVGVALFASRLPLPEIISGGLRTVAGLNTPLAMFTVGIYLAQTDIPGMLKRKSLGLISVVRLLAIPLIALLLLWLLPESMQEMRTVLLICAACPVGSNVAVYAQLYGKDYPYAVETVVFSTVFSLASIPLITYLSSLIW</sequence>
<proteinExistence type="predicted"/>
<reference evidence="1" key="1">
    <citation type="submission" date="2021-01" db="EMBL/GenBank/DDBJ databases">
        <title>Complete genome sequence of Clostridiales bacterium R-7.</title>
        <authorList>
            <person name="Mahoney-Kurpe S.C."/>
            <person name="Palevich N."/>
            <person name="Koike S."/>
            <person name="Moon C.D."/>
            <person name="Attwood G.T."/>
        </authorList>
    </citation>
    <scope>NUCLEOTIDE SEQUENCE</scope>
    <source>
        <strain evidence="1">R-7</strain>
    </source>
</reference>
<dbReference type="EMBL" id="CP068393">
    <property type="protein sequence ID" value="QUC66423.1"/>
    <property type="molecule type" value="Genomic_DNA"/>
</dbReference>
<dbReference type="Proteomes" id="UP000682782">
    <property type="component" value="Chromosome"/>
</dbReference>
<evidence type="ECO:0000313" key="1">
    <source>
        <dbReference type="EMBL" id="QUC66423.1"/>
    </source>
</evidence>
<organism evidence="1 2">
    <name type="scientific">Aristaeella hokkaidonensis</name>
    <dbReference type="NCBI Taxonomy" id="3046382"/>
    <lineage>
        <taxon>Bacteria</taxon>
        <taxon>Bacillati</taxon>
        <taxon>Bacillota</taxon>
        <taxon>Clostridia</taxon>
        <taxon>Eubacteriales</taxon>
        <taxon>Aristaeellaceae</taxon>
        <taxon>Aristaeella</taxon>
    </lineage>
</organism>
<accession>A0AC61N5X9</accession>